<proteinExistence type="predicted"/>
<keyword evidence="3" id="KW-1185">Reference proteome</keyword>
<feature type="compositionally biased region" description="Polar residues" evidence="1">
    <location>
        <begin position="332"/>
        <end position="343"/>
    </location>
</feature>
<dbReference type="AlphaFoldDB" id="A0A3N4JN19"/>
<feature type="compositionally biased region" description="Low complexity" evidence="1">
    <location>
        <begin position="156"/>
        <end position="166"/>
    </location>
</feature>
<accession>A0A3N4JN19</accession>
<evidence type="ECO:0000313" key="2">
    <source>
        <dbReference type="EMBL" id="RPA98368.1"/>
    </source>
</evidence>
<feature type="compositionally biased region" description="Polar residues" evidence="1">
    <location>
        <begin position="359"/>
        <end position="387"/>
    </location>
</feature>
<sequence>MDRDQRPTKTPTRTRNRARTRPENERPGTAANNRDIGDSLRKPDPENTNAENRPGGDRQTKVASRRNNAHSQKRHHPANINAGVQPEDDRPRTAAGNSNATGSEGEPNTANKNNESKPEDDRPGTAVSSRDTTNCRRGPNSANRNVGRQPEDDRPGAAANNRGNRGAPRKLDPAVINAEAQPRDNRPRTATNRSPSLPTQWNPDLENQTAEDHIPSQSRALENPGSNSQTELSHEYSEATGGKAMDHHSPARTPSNRKGKGKAPSMPGTERLPNGEGYRHRNAGSGVHPHGNPNKSACDSQDSRDTAVTGYTDQNCSLDGRRGSSDEGESSTRNQFQSDVQDTFDQDAAFGVRKEGKNTYDNASIHTSIDSRNTQGKFDSNSGSNNDYGDKDRKFVNKGTIVNKGNLESIFSNAGEREEPKNTGRFYILYPTYLPW</sequence>
<feature type="region of interest" description="Disordered" evidence="1">
    <location>
        <begin position="1"/>
        <end position="393"/>
    </location>
</feature>
<dbReference type="Proteomes" id="UP000276215">
    <property type="component" value="Unassembled WGS sequence"/>
</dbReference>
<organism evidence="2 3">
    <name type="scientific">Choiromyces venosus 120613-1</name>
    <dbReference type="NCBI Taxonomy" id="1336337"/>
    <lineage>
        <taxon>Eukaryota</taxon>
        <taxon>Fungi</taxon>
        <taxon>Dikarya</taxon>
        <taxon>Ascomycota</taxon>
        <taxon>Pezizomycotina</taxon>
        <taxon>Pezizomycetes</taxon>
        <taxon>Pezizales</taxon>
        <taxon>Tuberaceae</taxon>
        <taxon>Choiromyces</taxon>
    </lineage>
</organism>
<protein>
    <submittedName>
        <fullName evidence="2">Uncharacterized protein</fullName>
    </submittedName>
</protein>
<feature type="compositionally biased region" description="Polar residues" evidence="1">
    <location>
        <begin position="215"/>
        <end position="231"/>
    </location>
</feature>
<name>A0A3N4JN19_9PEZI</name>
<evidence type="ECO:0000256" key="1">
    <source>
        <dbReference type="SAM" id="MobiDB-lite"/>
    </source>
</evidence>
<dbReference type="EMBL" id="ML120396">
    <property type="protein sequence ID" value="RPA98368.1"/>
    <property type="molecule type" value="Genomic_DNA"/>
</dbReference>
<evidence type="ECO:0000313" key="3">
    <source>
        <dbReference type="Proteomes" id="UP000276215"/>
    </source>
</evidence>
<reference evidence="2 3" key="1">
    <citation type="journal article" date="2018" name="Nat. Ecol. Evol.">
        <title>Pezizomycetes genomes reveal the molecular basis of ectomycorrhizal truffle lifestyle.</title>
        <authorList>
            <person name="Murat C."/>
            <person name="Payen T."/>
            <person name="Noel B."/>
            <person name="Kuo A."/>
            <person name="Morin E."/>
            <person name="Chen J."/>
            <person name="Kohler A."/>
            <person name="Krizsan K."/>
            <person name="Balestrini R."/>
            <person name="Da Silva C."/>
            <person name="Montanini B."/>
            <person name="Hainaut M."/>
            <person name="Levati E."/>
            <person name="Barry K.W."/>
            <person name="Belfiori B."/>
            <person name="Cichocki N."/>
            <person name="Clum A."/>
            <person name="Dockter R.B."/>
            <person name="Fauchery L."/>
            <person name="Guy J."/>
            <person name="Iotti M."/>
            <person name="Le Tacon F."/>
            <person name="Lindquist E.A."/>
            <person name="Lipzen A."/>
            <person name="Malagnac F."/>
            <person name="Mello A."/>
            <person name="Molinier V."/>
            <person name="Miyauchi S."/>
            <person name="Poulain J."/>
            <person name="Riccioni C."/>
            <person name="Rubini A."/>
            <person name="Sitrit Y."/>
            <person name="Splivallo R."/>
            <person name="Traeger S."/>
            <person name="Wang M."/>
            <person name="Zifcakova L."/>
            <person name="Wipf D."/>
            <person name="Zambonelli A."/>
            <person name="Paolocci F."/>
            <person name="Nowrousian M."/>
            <person name="Ottonello S."/>
            <person name="Baldrian P."/>
            <person name="Spatafora J.W."/>
            <person name="Henrissat B."/>
            <person name="Nagy L.G."/>
            <person name="Aury J.M."/>
            <person name="Wincker P."/>
            <person name="Grigoriev I.V."/>
            <person name="Bonfante P."/>
            <person name="Martin F.M."/>
        </authorList>
    </citation>
    <scope>NUCLEOTIDE SEQUENCE [LARGE SCALE GENOMIC DNA]</scope>
    <source>
        <strain evidence="2 3">120613-1</strain>
    </source>
</reference>
<feature type="compositionally biased region" description="Basic and acidic residues" evidence="1">
    <location>
        <begin position="35"/>
        <end position="45"/>
    </location>
</feature>
<feature type="compositionally biased region" description="Basic residues" evidence="1">
    <location>
        <begin position="63"/>
        <end position="77"/>
    </location>
</feature>
<feature type="compositionally biased region" description="Basic and acidic residues" evidence="1">
    <location>
        <begin position="114"/>
        <end position="123"/>
    </location>
</feature>
<feature type="compositionally biased region" description="Polar residues" evidence="1">
    <location>
        <begin position="95"/>
        <end position="113"/>
    </location>
</feature>
<feature type="compositionally biased region" description="Polar residues" evidence="1">
    <location>
        <begin position="188"/>
        <end position="208"/>
    </location>
</feature>
<gene>
    <name evidence="2" type="ORF">L873DRAFT_1790354</name>
</gene>